<dbReference type="Proteomes" id="UP001055940">
    <property type="component" value="Chromosome"/>
</dbReference>
<evidence type="ECO:0000313" key="1">
    <source>
        <dbReference type="EMBL" id="USY22370.1"/>
    </source>
</evidence>
<reference evidence="1" key="1">
    <citation type="submission" date="2022-06" db="EMBL/GenBank/DDBJ databases">
        <authorList>
            <person name="Ping M."/>
        </authorList>
    </citation>
    <scope>NUCLEOTIDE SEQUENCE</scope>
    <source>
        <strain evidence="1">JCM11759T</strain>
    </source>
</reference>
<protein>
    <submittedName>
        <fullName evidence="1">Uncharacterized protein</fullName>
    </submittedName>
</protein>
<dbReference type="RefSeq" id="WP_254421155.1">
    <property type="nucleotide sequence ID" value="NZ_BAAAJB010000046.1"/>
</dbReference>
<proteinExistence type="predicted"/>
<sequence>MADDSTQHRPVSERLTRVIARGQHSEEFDDMPPTAWLVSVVLAIGHTLPDPGSMSEAETTRARHTTLLRALGHQSLR</sequence>
<dbReference type="EMBL" id="CP099837">
    <property type="protein sequence ID" value="USY22370.1"/>
    <property type="molecule type" value="Genomic_DNA"/>
</dbReference>
<evidence type="ECO:0000313" key="2">
    <source>
        <dbReference type="Proteomes" id="UP001055940"/>
    </source>
</evidence>
<keyword evidence="2" id="KW-1185">Reference proteome</keyword>
<gene>
    <name evidence="1" type="ORF">NE857_12610</name>
</gene>
<name>A0ABY5DHA4_9ACTN</name>
<accession>A0ABY5DHA4</accession>
<organism evidence="1 2">
    <name type="scientific">Nocardiopsis exhalans</name>
    <dbReference type="NCBI Taxonomy" id="163604"/>
    <lineage>
        <taxon>Bacteria</taxon>
        <taxon>Bacillati</taxon>
        <taxon>Actinomycetota</taxon>
        <taxon>Actinomycetes</taxon>
        <taxon>Streptosporangiales</taxon>
        <taxon>Nocardiopsidaceae</taxon>
        <taxon>Nocardiopsis</taxon>
    </lineage>
</organism>